<accession>A0AAW1ISB1</accession>
<dbReference type="EMBL" id="JASPKY010000573">
    <property type="protein sequence ID" value="KAK9692656.1"/>
    <property type="molecule type" value="Genomic_DNA"/>
</dbReference>
<reference evidence="1 2" key="1">
    <citation type="journal article" date="2024" name="BMC Genomics">
        <title>De novo assembly and annotation of Popillia japonica's genome with initial clues to its potential as an invasive pest.</title>
        <authorList>
            <person name="Cucini C."/>
            <person name="Boschi S."/>
            <person name="Funari R."/>
            <person name="Cardaioli E."/>
            <person name="Iannotti N."/>
            <person name="Marturano G."/>
            <person name="Paoli F."/>
            <person name="Bruttini M."/>
            <person name="Carapelli A."/>
            <person name="Frati F."/>
            <person name="Nardi F."/>
        </authorList>
    </citation>
    <scope>NUCLEOTIDE SEQUENCE [LARGE SCALE GENOMIC DNA]</scope>
    <source>
        <strain evidence="1">DMR45628</strain>
    </source>
</reference>
<gene>
    <name evidence="1" type="ORF">QE152_g35017</name>
</gene>
<keyword evidence="2" id="KW-1185">Reference proteome</keyword>
<evidence type="ECO:0000313" key="1">
    <source>
        <dbReference type="EMBL" id="KAK9692656.1"/>
    </source>
</evidence>
<protein>
    <submittedName>
        <fullName evidence="1">Uncharacterized protein</fullName>
    </submittedName>
</protein>
<evidence type="ECO:0000313" key="2">
    <source>
        <dbReference type="Proteomes" id="UP001458880"/>
    </source>
</evidence>
<dbReference type="AlphaFoldDB" id="A0AAW1ISB1"/>
<sequence length="112" mass="13742">MDLTHINESQTTLEVKQLYQNYDPERRQTKNSIIRAKILLKDQEPVYQRPRRIAEEERQVFFKRQRENRIRKQIADNTNLRKEIALQEKIKHEDTYIRTQQNEEEVVTGLYR</sequence>
<comment type="caution">
    <text evidence="1">The sequence shown here is derived from an EMBL/GenBank/DDBJ whole genome shotgun (WGS) entry which is preliminary data.</text>
</comment>
<organism evidence="1 2">
    <name type="scientific">Popillia japonica</name>
    <name type="common">Japanese beetle</name>
    <dbReference type="NCBI Taxonomy" id="7064"/>
    <lineage>
        <taxon>Eukaryota</taxon>
        <taxon>Metazoa</taxon>
        <taxon>Ecdysozoa</taxon>
        <taxon>Arthropoda</taxon>
        <taxon>Hexapoda</taxon>
        <taxon>Insecta</taxon>
        <taxon>Pterygota</taxon>
        <taxon>Neoptera</taxon>
        <taxon>Endopterygota</taxon>
        <taxon>Coleoptera</taxon>
        <taxon>Polyphaga</taxon>
        <taxon>Scarabaeiformia</taxon>
        <taxon>Scarabaeidae</taxon>
        <taxon>Rutelinae</taxon>
        <taxon>Popillia</taxon>
    </lineage>
</organism>
<proteinExistence type="predicted"/>
<name>A0AAW1ISB1_POPJA</name>
<dbReference type="Proteomes" id="UP001458880">
    <property type="component" value="Unassembled WGS sequence"/>
</dbReference>